<dbReference type="NCBIfam" id="NF001756">
    <property type="entry name" value="PRK00484.1"/>
    <property type="match status" value="1"/>
</dbReference>
<feature type="domain" description="Aminoacyl-transfer RNA synthetases class-II family profile" evidence="15">
    <location>
        <begin position="173"/>
        <end position="509"/>
    </location>
</feature>
<comment type="cofactor">
    <cofactor evidence="13 14">
        <name>Mg(2+)</name>
        <dbReference type="ChEBI" id="CHEBI:18420"/>
    </cofactor>
    <text evidence="13 14">Binds 3 Mg(2+) ions per subunit.</text>
</comment>
<dbReference type="STRING" id="1799789.AX660_20160"/>
<keyword evidence="9 13" id="KW-0460">Magnesium</keyword>
<dbReference type="GO" id="GO:0006430">
    <property type="term" value="P:lysyl-tRNA aminoacylation"/>
    <property type="evidence" value="ECO:0007669"/>
    <property type="project" value="UniProtKB-UniRule"/>
</dbReference>
<keyword evidence="17" id="KW-1185">Reference proteome</keyword>
<accession>A0A148KNK5</accession>
<evidence type="ECO:0000313" key="17">
    <source>
        <dbReference type="Proteomes" id="UP000070299"/>
    </source>
</evidence>
<evidence type="ECO:0000256" key="10">
    <source>
        <dbReference type="ARBA" id="ARBA00022917"/>
    </source>
</evidence>
<evidence type="ECO:0000256" key="4">
    <source>
        <dbReference type="ARBA" id="ARBA00022490"/>
    </source>
</evidence>
<dbReference type="InterPro" id="IPR045864">
    <property type="entry name" value="aa-tRNA-synth_II/BPL/LPL"/>
</dbReference>
<evidence type="ECO:0000256" key="11">
    <source>
        <dbReference type="ARBA" id="ARBA00023146"/>
    </source>
</evidence>
<dbReference type="PROSITE" id="PS50862">
    <property type="entry name" value="AA_TRNA_LIGASE_II"/>
    <property type="match status" value="1"/>
</dbReference>
<evidence type="ECO:0000256" key="6">
    <source>
        <dbReference type="ARBA" id="ARBA00022723"/>
    </source>
</evidence>
<name>A0A148KNK5_9ALTE</name>
<dbReference type="CDD" id="cd04322">
    <property type="entry name" value="LysRS_N"/>
    <property type="match status" value="1"/>
</dbReference>
<dbReference type="Pfam" id="PF00152">
    <property type="entry name" value="tRNA-synt_2"/>
    <property type="match status" value="1"/>
</dbReference>
<dbReference type="InterPro" id="IPR004364">
    <property type="entry name" value="Aa-tRNA-synt_II"/>
</dbReference>
<dbReference type="GO" id="GO:0042803">
    <property type="term" value="F:protein homodimerization activity"/>
    <property type="evidence" value="ECO:0007669"/>
    <property type="project" value="UniProtKB-ARBA"/>
</dbReference>
<sequence>MTEHLHDENKLIAERRAKLSQLRETCKSNGFPNDFRREFYSADLQKEFGEHDKEQLEQLGKVVSIAGRILAKRGPFLLLQDMFGRIQSYASKDTQADIKTRYGSLDIGDIIGVKGELHKSGKGDLYVNMTEYKLLTKSLRPLPEKFHGLADQETKYRQRYVDLITNQHTRDTFLIRSKIVSGIRNFLTKRDFMEVETPMLQVIPGGATAKPFKTHHNALDIDMYLRIAPELYLKRLVVGGFERVFEINRNFRNEGLSTRHNPEFTMLEFYQSYADYNDLMDLTEEMLRTLAQDILGSTIVKNTVKDKEGNVVKEKNYDFGQPFARLTMSDAVIKYWPEANVAAIQDPENHLPELKAMAKQLHIKEPAVDGIWGAGKYLCEIFEATAEAKLDQPTFITAYPWEVSPLARRNDDNHFITDRFEFFVGGRELANGFSELNDSEDQAERFLKQVAEKDAGDDEAMHYDEDYIRALEYGLPPTAGEGIGIDRLVMLFTDSPTIKDVILFPHMKPEAVAE</sequence>
<gene>
    <name evidence="13" type="primary">lysS</name>
    <name evidence="16" type="ORF">AX660_20160</name>
</gene>
<dbReference type="RefSeq" id="WP_068379475.1">
    <property type="nucleotide sequence ID" value="NZ_LSNE01000009.1"/>
</dbReference>
<dbReference type="GO" id="GO:0005524">
    <property type="term" value="F:ATP binding"/>
    <property type="evidence" value="ECO:0007669"/>
    <property type="project" value="UniProtKB-UniRule"/>
</dbReference>
<dbReference type="InterPro" id="IPR002313">
    <property type="entry name" value="Lys-tRNA-ligase_II"/>
</dbReference>
<dbReference type="HAMAP" id="MF_00252">
    <property type="entry name" value="Lys_tRNA_synth_class2"/>
    <property type="match status" value="1"/>
</dbReference>
<dbReference type="InterPro" id="IPR018149">
    <property type="entry name" value="Lys-tRNA-synth_II_C"/>
</dbReference>
<dbReference type="FunFam" id="2.40.50.140:FF:000024">
    <property type="entry name" value="Lysine--tRNA ligase"/>
    <property type="match status" value="1"/>
</dbReference>
<feature type="binding site" evidence="13">
    <location>
        <position position="428"/>
    </location>
    <ligand>
        <name>Mg(2+)</name>
        <dbReference type="ChEBI" id="CHEBI:18420"/>
        <label>2</label>
    </ligand>
</feature>
<dbReference type="InterPro" id="IPR006195">
    <property type="entry name" value="aa-tRNA-synth_II"/>
</dbReference>
<dbReference type="NCBIfam" id="TIGR00499">
    <property type="entry name" value="lysS_bact"/>
    <property type="match status" value="1"/>
</dbReference>
<keyword evidence="7 13" id="KW-0547">Nucleotide-binding</keyword>
<evidence type="ECO:0000256" key="7">
    <source>
        <dbReference type="ARBA" id="ARBA00022741"/>
    </source>
</evidence>
<keyword evidence="5 13" id="KW-0436">Ligase</keyword>
<evidence type="ECO:0000256" key="13">
    <source>
        <dbReference type="HAMAP-Rule" id="MF_00252"/>
    </source>
</evidence>
<comment type="catalytic activity">
    <reaction evidence="12 13 14">
        <text>tRNA(Lys) + L-lysine + ATP = L-lysyl-tRNA(Lys) + AMP + diphosphate</text>
        <dbReference type="Rhea" id="RHEA:20792"/>
        <dbReference type="Rhea" id="RHEA-COMP:9696"/>
        <dbReference type="Rhea" id="RHEA-COMP:9697"/>
        <dbReference type="ChEBI" id="CHEBI:30616"/>
        <dbReference type="ChEBI" id="CHEBI:32551"/>
        <dbReference type="ChEBI" id="CHEBI:33019"/>
        <dbReference type="ChEBI" id="CHEBI:78442"/>
        <dbReference type="ChEBI" id="CHEBI:78529"/>
        <dbReference type="ChEBI" id="CHEBI:456215"/>
        <dbReference type="EC" id="6.1.1.6"/>
    </reaction>
</comment>
<dbReference type="GO" id="GO:0000287">
    <property type="term" value="F:magnesium ion binding"/>
    <property type="evidence" value="ECO:0007669"/>
    <property type="project" value="UniProtKB-UniRule"/>
</dbReference>
<feature type="binding site" evidence="13">
    <location>
        <position position="421"/>
    </location>
    <ligand>
        <name>Mg(2+)</name>
        <dbReference type="ChEBI" id="CHEBI:18420"/>
        <label>1</label>
    </ligand>
</feature>
<evidence type="ECO:0000313" key="16">
    <source>
        <dbReference type="EMBL" id="KXI27839.1"/>
    </source>
</evidence>
<reference evidence="17" key="1">
    <citation type="submission" date="2016-02" db="EMBL/GenBank/DDBJ databases">
        <authorList>
            <person name="Schultz-Johansen M."/>
            <person name="Glaring M.A."/>
            <person name="Bech P.K."/>
            <person name="Stougaard P."/>
        </authorList>
    </citation>
    <scope>NUCLEOTIDE SEQUENCE [LARGE SCALE GENOMIC DNA]</scope>
    <source>
        <strain evidence="17">S66</strain>
    </source>
</reference>
<dbReference type="InterPro" id="IPR044136">
    <property type="entry name" value="Lys-tRNA-ligase_II_N"/>
</dbReference>
<evidence type="ECO:0000256" key="9">
    <source>
        <dbReference type="ARBA" id="ARBA00022842"/>
    </source>
</evidence>
<proteinExistence type="inferred from homology"/>
<dbReference type="PANTHER" id="PTHR42918">
    <property type="entry name" value="LYSYL-TRNA SYNTHETASE"/>
    <property type="match status" value="1"/>
</dbReference>
<dbReference type="PANTHER" id="PTHR42918:SF15">
    <property type="entry name" value="LYSINE--TRNA LIGASE, CHLOROPLASTIC_MITOCHONDRIAL"/>
    <property type="match status" value="1"/>
</dbReference>
<dbReference type="InterPro" id="IPR012340">
    <property type="entry name" value="NA-bd_OB-fold"/>
</dbReference>
<evidence type="ECO:0000256" key="14">
    <source>
        <dbReference type="RuleBase" id="RU000336"/>
    </source>
</evidence>
<evidence type="ECO:0000259" key="15">
    <source>
        <dbReference type="PROSITE" id="PS50862"/>
    </source>
</evidence>
<comment type="subcellular location">
    <subcellularLocation>
        <location evidence="1 13">Cytoplasm</location>
    </subcellularLocation>
</comment>
<evidence type="ECO:0000256" key="2">
    <source>
        <dbReference type="ARBA" id="ARBA00008226"/>
    </source>
</evidence>
<keyword evidence="11 13" id="KW-0030">Aminoacyl-tRNA synthetase</keyword>
<evidence type="ECO:0000256" key="1">
    <source>
        <dbReference type="ARBA" id="ARBA00004496"/>
    </source>
</evidence>
<comment type="caution">
    <text evidence="16">The sequence shown here is derived from an EMBL/GenBank/DDBJ whole genome shotgun (WGS) entry which is preliminary data.</text>
</comment>
<dbReference type="EMBL" id="LSNE01000009">
    <property type="protein sequence ID" value="KXI27839.1"/>
    <property type="molecule type" value="Genomic_DNA"/>
</dbReference>
<evidence type="ECO:0000256" key="8">
    <source>
        <dbReference type="ARBA" id="ARBA00022840"/>
    </source>
</evidence>
<evidence type="ECO:0000256" key="3">
    <source>
        <dbReference type="ARBA" id="ARBA00011738"/>
    </source>
</evidence>
<comment type="subunit">
    <text evidence="3 13">Homodimer.</text>
</comment>
<organism evidence="16 17">
    <name type="scientific">Paraglaciecola hydrolytica</name>
    <dbReference type="NCBI Taxonomy" id="1799789"/>
    <lineage>
        <taxon>Bacteria</taxon>
        <taxon>Pseudomonadati</taxon>
        <taxon>Pseudomonadota</taxon>
        <taxon>Gammaproteobacteria</taxon>
        <taxon>Alteromonadales</taxon>
        <taxon>Alteromonadaceae</taxon>
        <taxon>Paraglaciecola</taxon>
    </lineage>
</organism>
<dbReference type="SUPFAM" id="SSF50249">
    <property type="entry name" value="Nucleic acid-binding proteins"/>
    <property type="match status" value="1"/>
</dbReference>
<dbReference type="InterPro" id="IPR004365">
    <property type="entry name" value="NA-bd_OB_tRNA"/>
</dbReference>
<comment type="similarity">
    <text evidence="2 13">Belongs to the class-II aminoacyl-tRNA synthetase family.</text>
</comment>
<keyword evidence="8 13" id="KW-0067">ATP-binding</keyword>
<dbReference type="GO" id="GO:0005829">
    <property type="term" value="C:cytosol"/>
    <property type="evidence" value="ECO:0007669"/>
    <property type="project" value="UniProtKB-ARBA"/>
</dbReference>
<evidence type="ECO:0000256" key="12">
    <source>
        <dbReference type="ARBA" id="ARBA00048573"/>
    </source>
</evidence>
<dbReference type="PRINTS" id="PR00982">
    <property type="entry name" value="TRNASYNTHLYS"/>
</dbReference>
<dbReference type="Gene3D" id="2.40.50.140">
    <property type="entry name" value="Nucleic acid-binding proteins"/>
    <property type="match status" value="1"/>
</dbReference>
<dbReference type="Pfam" id="PF01336">
    <property type="entry name" value="tRNA_anti-codon"/>
    <property type="match status" value="1"/>
</dbReference>
<dbReference type="EC" id="6.1.1.6" evidence="13"/>
<dbReference type="Proteomes" id="UP000070299">
    <property type="component" value="Unassembled WGS sequence"/>
</dbReference>
<dbReference type="AlphaFoldDB" id="A0A148KNK5"/>
<protein>
    <recommendedName>
        <fullName evidence="13">Lysine--tRNA ligase</fullName>
        <ecNumber evidence="13">6.1.1.6</ecNumber>
    </recommendedName>
    <alternativeName>
        <fullName evidence="13">Lysyl-tRNA synthetase</fullName>
        <shortName evidence="13">LysRS</shortName>
    </alternativeName>
</protein>
<dbReference type="SUPFAM" id="SSF55681">
    <property type="entry name" value="Class II aaRS and biotin synthetases"/>
    <property type="match status" value="1"/>
</dbReference>
<dbReference type="CDD" id="cd00775">
    <property type="entry name" value="LysRS_core"/>
    <property type="match status" value="1"/>
</dbReference>
<keyword evidence="4 13" id="KW-0963">Cytoplasm</keyword>
<keyword evidence="10 13" id="KW-0648">Protein biosynthesis</keyword>
<feature type="binding site" evidence="13">
    <location>
        <position position="428"/>
    </location>
    <ligand>
        <name>Mg(2+)</name>
        <dbReference type="ChEBI" id="CHEBI:18420"/>
        <label>1</label>
    </ligand>
</feature>
<dbReference type="FunFam" id="3.30.930.10:FF:000001">
    <property type="entry name" value="Lysine--tRNA ligase"/>
    <property type="match status" value="1"/>
</dbReference>
<evidence type="ECO:0000256" key="5">
    <source>
        <dbReference type="ARBA" id="ARBA00022598"/>
    </source>
</evidence>
<dbReference type="GO" id="GO:0000049">
    <property type="term" value="F:tRNA binding"/>
    <property type="evidence" value="ECO:0007669"/>
    <property type="project" value="TreeGrafter"/>
</dbReference>
<dbReference type="Gene3D" id="3.30.930.10">
    <property type="entry name" value="Bira Bifunctional Protein, Domain 2"/>
    <property type="match status" value="1"/>
</dbReference>
<dbReference type="GO" id="GO:0004824">
    <property type="term" value="F:lysine-tRNA ligase activity"/>
    <property type="evidence" value="ECO:0007669"/>
    <property type="project" value="UniProtKB-UniRule"/>
</dbReference>
<keyword evidence="6 13" id="KW-0479">Metal-binding</keyword>
<dbReference type="OrthoDB" id="9802326at2"/>